<dbReference type="Proteomes" id="UP000301737">
    <property type="component" value="Unassembled WGS sequence"/>
</dbReference>
<evidence type="ECO:0000313" key="3">
    <source>
        <dbReference type="Proteomes" id="UP000301737"/>
    </source>
</evidence>
<dbReference type="EMBL" id="BIMX01000026">
    <property type="protein sequence ID" value="GCF01081.1"/>
    <property type="molecule type" value="Genomic_DNA"/>
</dbReference>
<feature type="compositionally biased region" description="Basic and acidic residues" evidence="1">
    <location>
        <begin position="252"/>
        <end position="262"/>
    </location>
</feature>
<protein>
    <submittedName>
        <fullName evidence="2">Uncharacterized protein</fullName>
    </submittedName>
</protein>
<feature type="compositionally biased region" description="Polar residues" evidence="1">
    <location>
        <begin position="60"/>
        <end position="69"/>
    </location>
</feature>
<reference evidence="2 3" key="1">
    <citation type="submission" date="2019-01" db="EMBL/GenBank/DDBJ databases">
        <title>Draft Genome Sequencing of Zygosaccharomyces mellis Ca-7.</title>
        <authorList>
            <person name="Shiwa Y."/>
            <person name="Kanesaki Y."/>
            <person name="Ishige T."/>
            <person name="Mura K."/>
            <person name="Hori T."/>
            <person name="Tamura T."/>
        </authorList>
    </citation>
    <scope>NUCLEOTIDE SEQUENCE [LARGE SCALE GENOMIC DNA]</scope>
    <source>
        <strain evidence="2 3">Ca-7</strain>
    </source>
</reference>
<evidence type="ECO:0000313" key="2">
    <source>
        <dbReference type="EMBL" id="GCF01081.1"/>
    </source>
</evidence>
<feature type="region of interest" description="Disordered" evidence="1">
    <location>
        <begin position="1"/>
        <end position="145"/>
    </location>
</feature>
<name>A0A4C2EA57_9SACH</name>
<feature type="compositionally biased region" description="Basic and acidic residues" evidence="1">
    <location>
        <begin position="224"/>
        <end position="241"/>
    </location>
</feature>
<feature type="compositionally biased region" description="Polar residues" evidence="1">
    <location>
        <begin position="31"/>
        <end position="52"/>
    </location>
</feature>
<gene>
    <name evidence="2" type="ORF">ZYGM_001360</name>
</gene>
<sequence length="338" mass="37640">MHSTASSVRPIRTAEEEEEADTASYRYVPRTLQQGGPFYSSSIQGKFNNNDRSGNRNEQTKNLGLGKSKSTSEGHPHKNTQSRLHPPFADEFPGLRHSLSTSFRYDDASNDRESDNASIQTHSFHSLPAPEPQRRPLAPDDIDIKSIHGEDHYGKLEATPITDNQDKLWTQIDALDDVKKLASNVDLYENFSPGFEEQLSKLRQAHSQLLSMIRDRDALLDQDKDFNRADTENERDYDTRTNKATANSLSHVGDRTDIDGEAKNSNNLGVDTKRPATSASAGAGADPEVSGNANPSASSAKSLRHNKKDKTNTTSSMIRLEEDQYVQEMIDIIKQLRA</sequence>
<comment type="caution">
    <text evidence="2">The sequence shown here is derived from an EMBL/GenBank/DDBJ whole genome shotgun (WGS) entry which is preliminary data.</text>
</comment>
<proteinExistence type="predicted"/>
<dbReference type="AlphaFoldDB" id="A0A4C2EA57"/>
<dbReference type="Pfam" id="PF17242">
    <property type="entry name" value="DUF5315"/>
    <property type="match status" value="1"/>
</dbReference>
<feature type="compositionally biased region" description="Basic and acidic residues" evidence="1">
    <location>
        <begin position="132"/>
        <end position="145"/>
    </location>
</feature>
<organism evidence="2 3">
    <name type="scientific">Zygosaccharomyces mellis</name>
    <dbReference type="NCBI Taxonomy" id="42258"/>
    <lineage>
        <taxon>Eukaryota</taxon>
        <taxon>Fungi</taxon>
        <taxon>Dikarya</taxon>
        <taxon>Ascomycota</taxon>
        <taxon>Saccharomycotina</taxon>
        <taxon>Saccharomycetes</taxon>
        <taxon>Saccharomycetales</taxon>
        <taxon>Saccharomycetaceae</taxon>
        <taxon>Zygosaccharomyces</taxon>
    </lineage>
</organism>
<keyword evidence="3" id="KW-1185">Reference proteome</keyword>
<accession>A0A4C2EA57</accession>
<feature type="compositionally biased region" description="Polar residues" evidence="1">
    <location>
        <begin position="291"/>
        <end position="301"/>
    </location>
</feature>
<dbReference type="OrthoDB" id="4065597at2759"/>
<feature type="compositionally biased region" description="Polar residues" evidence="1">
    <location>
        <begin position="263"/>
        <end position="280"/>
    </location>
</feature>
<feature type="region of interest" description="Disordered" evidence="1">
    <location>
        <begin position="224"/>
        <end position="316"/>
    </location>
</feature>
<feature type="compositionally biased region" description="Basic and acidic residues" evidence="1">
    <location>
        <begin position="104"/>
        <end position="115"/>
    </location>
</feature>
<evidence type="ECO:0000256" key="1">
    <source>
        <dbReference type="SAM" id="MobiDB-lite"/>
    </source>
</evidence>